<evidence type="ECO:0000313" key="1">
    <source>
        <dbReference type="Proteomes" id="UP000050741"/>
    </source>
</evidence>
<keyword evidence="1" id="KW-1185">Reference proteome</keyword>
<reference evidence="1" key="1">
    <citation type="submission" date="2013-12" db="EMBL/GenBank/DDBJ databases">
        <authorList>
            <person name="Aslett M."/>
        </authorList>
    </citation>
    <scope>NUCLEOTIDE SEQUENCE [LARGE SCALE GENOMIC DNA]</scope>
    <source>
        <strain evidence="1">Lindley</strain>
    </source>
</reference>
<dbReference type="WBParaSite" id="GPLIN_001592800">
    <property type="protein sequence ID" value="GPLIN_001592800"/>
    <property type="gene ID" value="GPLIN_001592800"/>
</dbReference>
<evidence type="ECO:0000313" key="2">
    <source>
        <dbReference type="WBParaSite" id="GPLIN_001592800"/>
    </source>
</evidence>
<organism evidence="1 2">
    <name type="scientific">Globodera pallida</name>
    <name type="common">Potato cyst nematode worm</name>
    <name type="synonym">Heterodera pallida</name>
    <dbReference type="NCBI Taxonomy" id="36090"/>
    <lineage>
        <taxon>Eukaryota</taxon>
        <taxon>Metazoa</taxon>
        <taxon>Ecdysozoa</taxon>
        <taxon>Nematoda</taxon>
        <taxon>Chromadorea</taxon>
        <taxon>Rhabditida</taxon>
        <taxon>Tylenchina</taxon>
        <taxon>Tylenchomorpha</taxon>
        <taxon>Tylenchoidea</taxon>
        <taxon>Heteroderidae</taxon>
        <taxon>Heteroderinae</taxon>
        <taxon>Globodera</taxon>
    </lineage>
</organism>
<proteinExistence type="predicted"/>
<protein>
    <submittedName>
        <fullName evidence="2">ANF_receptor domain-containing protein</fullName>
    </submittedName>
</protein>
<reference evidence="1" key="2">
    <citation type="submission" date="2014-05" db="EMBL/GenBank/DDBJ databases">
        <title>The genome and life-stage specific transcriptomes of Globodera pallida elucidate key aspects of plant parasitism by a cyst nematode.</title>
        <authorList>
            <person name="Cotton J.A."/>
            <person name="Lilley C.J."/>
            <person name="Jones L.M."/>
            <person name="Kikuchi T."/>
            <person name="Reid A.J."/>
            <person name="Thorpe P."/>
            <person name="Tsai I.J."/>
            <person name="Beasley H."/>
            <person name="Blok V."/>
            <person name="Cock P.J.A."/>
            <person name="Van den Akker S.E."/>
            <person name="Holroyd N."/>
            <person name="Hunt M."/>
            <person name="Mantelin S."/>
            <person name="Naghra H."/>
            <person name="Pain A."/>
            <person name="Palomares-Rius J.E."/>
            <person name="Zarowiecki M."/>
            <person name="Berriman M."/>
            <person name="Jones J.T."/>
            <person name="Urwin P.E."/>
        </authorList>
    </citation>
    <scope>NUCLEOTIDE SEQUENCE [LARGE SCALE GENOMIC DNA]</scope>
    <source>
        <strain evidence="1">Lindley</strain>
    </source>
</reference>
<reference evidence="2" key="3">
    <citation type="submission" date="2016-06" db="UniProtKB">
        <authorList>
            <consortium name="WormBaseParasite"/>
        </authorList>
    </citation>
    <scope>IDENTIFICATION</scope>
</reference>
<dbReference type="AlphaFoldDB" id="A0A183CSS0"/>
<name>A0A183CSS0_GLOPA</name>
<accession>A0A183CSS0</accession>
<sequence length="177" mass="19437">LNGSFIDVKELSKHCMAVAESESPALQIAYGTLPSTSSVAVAVADNPLLVRHSARQVANASIRSQTDTSLAWGCIGDFARPYLTMHSAYVGRQLELFVRMFEFLERGCRKKYLLTKYIVASALVPHISKEFGFDIAVLGTVSGAQLADNKIFYKIAWANVQALPVFVCQPNNQHQCV</sequence>
<dbReference type="Proteomes" id="UP000050741">
    <property type="component" value="Unassembled WGS sequence"/>
</dbReference>